<evidence type="ECO:0000256" key="4">
    <source>
        <dbReference type="ARBA" id="ARBA00023136"/>
    </source>
</evidence>
<evidence type="ECO:0000256" key="2">
    <source>
        <dbReference type="ARBA" id="ARBA00022692"/>
    </source>
</evidence>
<feature type="transmembrane region" description="Helical" evidence="5">
    <location>
        <begin position="29"/>
        <end position="49"/>
    </location>
</feature>
<evidence type="ECO:0000256" key="1">
    <source>
        <dbReference type="ARBA" id="ARBA00004141"/>
    </source>
</evidence>
<dbReference type="GO" id="GO:0016020">
    <property type="term" value="C:membrane"/>
    <property type="evidence" value="ECO:0007669"/>
    <property type="project" value="UniProtKB-SubCell"/>
</dbReference>
<dbReference type="Proteomes" id="UP000824118">
    <property type="component" value="Unassembled WGS sequence"/>
</dbReference>
<evidence type="ECO:0000313" key="6">
    <source>
        <dbReference type="EMBL" id="HIU50175.1"/>
    </source>
</evidence>
<gene>
    <name evidence="6" type="ORF">IAD22_04095</name>
</gene>
<dbReference type="PANTHER" id="PTHR37306">
    <property type="entry name" value="COLICIN V PRODUCTION PROTEIN"/>
    <property type="match status" value="1"/>
</dbReference>
<keyword evidence="2 5" id="KW-0812">Transmembrane</keyword>
<dbReference type="GO" id="GO:0009403">
    <property type="term" value="P:toxin biosynthetic process"/>
    <property type="evidence" value="ECO:0007669"/>
    <property type="project" value="InterPro"/>
</dbReference>
<feature type="transmembrane region" description="Helical" evidence="5">
    <location>
        <begin position="133"/>
        <end position="154"/>
    </location>
</feature>
<feature type="transmembrane region" description="Helical" evidence="5">
    <location>
        <begin position="175"/>
        <end position="197"/>
    </location>
</feature>
<keyword evidence="3 5" id="KW-1133">Transmembrane helix</keyword>
<dbReference type="Pfam" id="PF02674">
    <property type="entry name" value="Colicin_V"/>
    <property type="match status" value="2"/>
</dbReference>
<accession>A0A9D1LY63</accession>
<dbReference type="AlphaFoldDB" id="A0A9D1LY63"/>
<comment type="subcellular location">
    <subcellularLocation>
        <location evidence="1">Membrane</location>
        <topology evidence="1">Multi-pass membrane protein</topology>
    </subcellularLocation>
</comment>
<reference evidence="6" key="2">
    <citation type="journal article" date="2021" name="PeerJ">
        <title>Extensive microbial diversity within the chicken gut microbiome revealed by metagenomics and culture.</title>
        <authorList>
            <person name="Gilroy R."/>
            <person name="Ravi A."/>
            <person name="Getino M."/>
            <person name="Pursley I."/>
            <person name="Horton D.L."/>
            <person name="Alikhan N.F."/>
            <person name="Baker D."/>
            <person name="Gharbi K."/>
            <person name="Hall N."/>
            <person name="Watson M."/>
            <person name="Adriaenssens E.M."/>
            <person name="Foster-Nyarko E."/>
            <person name="Jarju S."/>
            <person name="Secka A."/>
            <person name="Antonio M."/>
            <person name="Oren A."/>
            <person name="Chaudhuri R.R."/>
            <person name="La Ragione R."/>
            <person name="Hildebrand F."/>
            <person name="Pallen M.J."/>
        </authorList>
    </citation>
    <scope>NUCLEOTIDE SEQUENCE</scope>
    <source>
        <strain evidence="6">ChiGjej1B1-1684</strain>
    </source>
</reference>
<evidence type="ECO:0000256" key="5">
    <source>
        <dbReference type="SAM" id="Phobius"/>
    </source>
</evidence>
<dbReference type="EMBL" id="DVNG01000058">
    <property type="protein sequence ID" value="HIU50175.1"/>
    <property type="molecule type" value="Genomic_DNA"/>
</dbReference>
<reference evidence="6" key="1">
    <citation type="submission" date="2020-10" db="EMBL/GenBank/DDBJ databases">
        <authorList>
            <person name="Gilroy R."/>
        </authorList>
    </citation>
    <scope>NUCLEOTIDE SEQUENCE</scope>
    <source>
        <strain evidence="6">ChiGjej1B1-1684</strain>
    </source>
</reference>
<dbReference type="PANTHER" id="PTHR37306:SF1">
    <property type="entry name" value="COLICIN V PRODUCTION PROTEIN"/>
    <property type="match status" value="1"/>
</dbReference>
<evidence type="ECO:0000256" key="3">
    <source>
        <dbReference type="ARBA" id="ARBA00022989"/>
    </source>
</evidence>
<sequence length="239" mass="25446">MSLLLDGIVLLIILLCFFVGWRRGAAITLLNFVALVAAFTVAVLLSPSLSNSIYETFFKSGVTEKIAQSIGNSIGDGAEAVITGILSAIPSFAAVFLSGTSFDQGTVSQWIENNNQESINSAATAVEGLISPAFTALIGIIIMIILFFVLYAVFKALARLLSKFFELPVLSLINRVFGGVIGIAEGVILVMLIVSLVRMAMPLTGDTIPFLTQEAIDGSFLFKAFYTGDIINNIAGMFS</sequence>
<organism evidence="6 7">
    <name type="scientific">Candidatus Limousia pullorum</name>
    <dbReference type="NCBI Taxonomy" id="2840860"/>
    <lineage>
        <taxon>Bacteria</taxon>
        <taxon>Bacillati</taxon>
        <taxon>Bacillota</taxon>
        <taxon>Clostridia</taxon>
        <taxon>Eubacteriales</taxon>
        <taxon>Oscillospiraceae</taxon>
        <taxon>Oscillospiraceae incertae sedis</taxon>
        <taxon>Candidatus Limousia</taxon>
    </lineage>
</organism>
<protein>
    <submittedName>
        <fullName evidence="6">CvpA family protein</fullName>
    </submittedName>
</protein>
<feature type="transmembrane region" description="Helical" evidence="5">
    <location>
        <begin position="6"/>
        <end position="22"/>
    </location>
</feature>
<name>A0A9D1LY63_9FIRM</name>
<evidence type="ECO:0000313" key="7">
    <source>
        <dbReference type="Proteomes" id="UP000824118"/>
    </source>
</evidence>
<keyword evidence="4 5" id="KW-0472">Membrane</keyword>
<comment type="caution">
    <text evidence="6">The sequence shown here is derived from an EMBL/GenBank/DDBJ whole genome shotgun (WGS) entry which is preliminary data.</text>
</comment>
<dbReference type="InterPro" id="IPR003825">
    <property type="entry name" value="Colicin-V_CvpA"/>
</dbReference>
<proteinExistence type="predicted"/>